<dbReference type="InterPro" id="IPR028923">
    <property type="entry name" value="SAICAR_synt/ADE2_N"/>
</dbReference>
<dbReference type="GO" id="GO:0006189">
    <property type="term" value="P:'de novo' IMP biosynthetic process"/>
    <property type="evidence" value="ECO:0007669"/>
    <property type="project" value="UniProtKB-UniPathway"/>
</dbReference>
<dbReference type="GO" id="GO:0005524">
    <property type="term" value="F:ATP binding"/>
    <property type="evidence" value="ECO:0007669"/>
    <property type="project" value="UniProtKB-KW"/>
</dbReference>
<dbReference type="CDD" id="cd01414">
    <property type="entry name" value="SAICAR_synt_Sc"/>
    <property type="match status" value="1"/>
</dbReference>
<evidence type="ECO:0000256" key="5">
    <source>
        <dbReference type="ARBA" id="ARBA00022741"/>
    </source>
</evidence>
<dbReference type="AlphaFoldDB" id="X1R590"/>
<dbReference type="PROSITE" id="PS01058">
    <property type="entry name" value="SAICAR_SYNTHETASE_2"/>
    <property type="match status" value="1"/>
</dbReference>
<dbReference type="PANTHER" id="PTHR43700">
    <property type="entry name" value="PHOSPHORIBOSYLAMINOIMIDAZOLE-SUCCINOCARBOXAMIDE SYNTHASE"/>
    <property type="match status" value="1"/>
</dbReference>
<dbReference type="UniPathway" id="UPA00074">
    <property type="reaction ID" value="UER00131"/>
</dbReference>
<evidence type="ECO:0000256" key="2">
    <source>
        <dbReference type="ARBA" id="ARBA00010190"/>
    </source>
</evidence>
<comment type="similarity">
    <text evidence="2">Belongs to the SAICAR synthetase family.</text>
</comment>
<dbReference type="FunFam" id="3.30.470.20:FF:000015">
    <property type="entry name" value="Phosphoribosylaminoimidazole-succinocarboxamide synthase"/>
    <property type="match status" value="1"/>
</dbReference>
<evidence type="ECO:0000313" key="9">
    <source>
        <dbReference type="EMBL" id="GAI75907.1"/>
    </source>
</evidence>
<dbReference type="Gene3D" id="3.30.470.20">
    <property type="entry name" value="ATP-grasp fold, B domain"/>
    <property type="match status" value="1"/>
</dbReference>
<dbReference type="EMBL" id="BARW01010408">
    <property type="protein sequence ID" value="GAI75907.1"/>
    <property type="molecule type" value="Genomic_DNA"/>
</dbReference>
<keyword evidence="5" id="KW-0547">Nucleotide-binding</keyword>
<sequence>CIVRGYISGSAWESYQKDGTVCGIKLPNGLKESDRLDEPLFTPSTKAESGHDINISYDKMKELVGKEDAEKMKDLSLKIYKEGAKYALKKGIIIADTKFEFGKIDDKIILVDEILTPDSSRFWPADLYEPGKSQPSFDKQYVRDYLSSTGWDKNSDPPQLPEDVIEETQRKYKEAYEKITGKKFIF</sequence>
<keyword evidence="7" id="KW-0067">ATP-binding</keyword>
<protein>
    <recommendedName>
        <fullName evidence="3">phosphoribosylaminoimidazolesuccinocarboxamide synthase</fullName>
        <ecNumber evidence="3">6.3.2.6</ecNumber>
    </recommendedName>
</protein>
<name>X1R590_9ZZZZ</name>
<dbReference type="SUPFAM" id="SSF56104">
    <property type="entry name" value="SAICAR synthase-like"/>
    <property type="match status" value="1"/>
</dbReference>
<feature type="non-terminal residue" evidence="9">
    <location>
        <position position="1"/>
    </location>
</feature>
<comment type="pathway">
    <text evidence="1">Purine metabolism; IMP biosynthesis via de novo pathway; 5-amino-1-(5-phospho-D-ribosyl)imidazole-4-carboxamide from 5-amino-1-(5-phospho-D-ribosyl)imidazole-4-carboxylate: step 1/2.</text>
</comment>
<dbReference type="EC" id="6.3.2.6" evidence="3"/>
<proteinExistence type="inferred from homology"/>
<dbReference type="Pfam" id="PF01259">
    <property type="entry name" value="SAICAR_synt"/>
    <property type="match status" value="1"/>
</dbReference>
<keyword evidence="4" id="KW-0436">Ligase</keyword>
<evidence type="ECO:0000256" key="4">
    <source>
        <dbReference type="ARBA" id="ARBA00022598"/>
    </source>
</evidence>
<evidence type="ECO:0000259" key="8">
    <source>
        <dbReference type="Pfam" id="PF01259"/>
    </source>
</evidence>
<dbReference type="NCBIfam" id="NF010568">
    <property type="entry name" value="PRK13961.1"/>
    <property type="match status" value="1"/>
</dbReference>
<evidence type="ECO:0000256" key="3">
    <source>
        <dbReference type="ARBA" id="ARBA00012217"/>
    </source>
</evidence>
<organism evidence="9">
    <name type="scientific">marine sediment metagenome</name>
    <dbReference type="NCBI Taxonomy" id="412755"/>
    <lineage>
        <taxon>unclassified sequences</taxon>
        <taxon>metagenomes</taxon>
        <taxon>ecological metagenomes</taxon>
    </lineage>
</organism>
<evidence type="ECO:0000256" key="7">
    <source>
        <dbReference type="ARBA" id="ARBA00022840"/>
    </source>
</evidence>
<keyword evidence="6" id="KW-0658">Purine biosynthesis</keyword>
<evidence type="ECO:0000256" key="1">
    <source>
        <dbReference type="ARBA" id="ARBA00004672"/>
    </source>
</evidence>
<feature type="domain" description="SAICAR synthetase/ADE2 N-terminal" evidence="8">
    <location>
        <begin position="1"/>
        <end position="155"/>
    </location>
</feature>
<accession>X1R590</accession>
<evidence type="ECO:0000256" key="6">
    <source>
        <dbReference type="ARBA" id="ARBA00022755"/>
    </source>
</evidence>
<comment type="caution">
    <text evidence="9">The sequence shown here is derived from an EMBL/GenBank/DDBJ whole genome shotgun (WGS) entry which is preliminary data.</text>
</comment>
<gene>
    <name evidence="9" type="ORF">S12H4_20507</name>
</gene>
<dbReference type="GO" id="GO:0005737">
    <property type="term" value="C:cytoplasm"/>
    <property type="evidence" value="ECO:0007669"/>
    <property type="project" value="TreeGrafter"/>
</dbReference>
<dbReference type="PANTHER" id="PTHR43700:SF1">
    <property type="entry name" value="PHOSPHORIBOSYLAMINOIMIDAZOLE-SUCCINOCARBOXAMIDE SYNTHASE"/>
    <property type="match status" value="1"/>
</dbReference>
<dbReference type="GO" id="GO:0004639">
    <property type="term" value="F:phosphoribosylaminoimidazolesuccinocarboxamide synthase activity"/>
    <property type="evidence" value="ECO:0007669"/>
    <property type="project" value="UniProtKB-EC"/>
</dbReference>
<dbReference type="InterPro" id="IPR018236">
    <property type="entry name" value="SAICAR_synthetase_CS"/>
</dbReference>
<reference evidence="9" key="1">
    <citation type="journal article" date="2014" name="Front. Microbiol.">
        <title>High frequency of phylogenetically diverse reductive dehalogenase-homologous genes in deep subseafloor sedimentary metagenomes.</title>
        <authorList>
            <person name="Kawai M."/>
            <person name="Futagami T."/>
            <person name="Toyoda A."/>
            <person name="Takaki Y."/>
            <person name="Nishi S."/>
            <person name="Hori S."/>
            <person name="Arai W."/>
            <person name="Tsubouchi T."/>
            <person name="Morono Y."/>
            <person name="Uchiyama I."/>
            <person name="Ito T."/>
            <person name="Fujiyama A."/>
            <person name="Inagaki F."/>
            <person name="Takami H."/>
        </authorList>
    </citation>
    <scope>NUCLEOTIDE SEQUENCE</scope>
    <source>
        <strain evidence="9">Expedition CK06-06</strain>
    </source>
</reference>